<dbReference type="AlphaFoldDB" id="A0AAI9WWX6"/>
<dbReference type="InterPro" id="IPR039739">
    <property type="entry name" value="MAG2/RNF10"/>
</dbReference>
<comment type="subcellular location">
    <subcellularLocation>
        <location evidence="1">Cytoplasm</location>
    </subcellularLocation>
</comment>
<feature type="region of interest" description="Disordered" evidence="7">
    <location>
        <begin position="543"/>
        <end position="563"/>
    </location>
</feature>
<accession>A0AAI9WWX6</accession>
<evidence type="ECO:0000256" key="4">
    <source>
        <dbReference type="ARBA" id="ARBA00022771"/>
    </source>
</evidence>
<evidence type="ECO:0000259" key="8">
    <source>
        <dbReference type="PROSITE" id="PS50089"/>
    </source>
</evidence>
<dbReference type="Pfam" id="PF00097">
    <property type="entry name" value="zf-C3HC4"/>
    <property type="match status" value="1"/>
</dbReference>
<dbReference type="PANTHER" id="PTHR12983:SF9">
    <property type="entry name" value="E3 UBIQUITIN-PROTEIN LIGASE RNF10"/>
    <property type="match status" value="1"/>
</dbReference>
<feature type="compositionally biased region" description="Basic and acidic residues" evidence="7">
    <location>
        <begin position="59"/>
        <end position="70"/>
    </location>
</feature>
<protein>
    <recommendedName>
        <fullName evidence="8">RING-type domain-containing protein</fullName>
    </recommendedName>
</protein>
<comment type="caution">
    <text evidence="9">The sequence shown here is derived from an EMBL/GenBank/DDBJ whole genome shotgun (WGS) entry which is preliminary data.</text>
</comment>
<dbReference type="GO" id="GO:0008270">
    <property type="term" value="F:zinc ion binding"/>
    <property type="evidence" value="ECO:0007669"/>
    <property type="project" value="UniProtKB-KW"/>
</dbReference>
<keyword evidence="3" id="KW-0479">Metal-binding</keyword>
<keyword evidence="4 6" id="KW-0863">Zinc-finger</keyword>
<dbReference type="SUPFAM" id="SSF57850">
    <property type="entry name" value="RING/U-box"/>
    <property type="match status" value="1"/>
</dbReference>
<feature type="region of interest" description="Disordered" evidence="7">
    <location>
        <begin position="493"/>
        <end position="512"/>
    </location>
</feature>
<dbReference type="RefSeq" id="XP_049179146.1">
    <property type="nucleotide sequence ID" value="XM_049325193.1"/>
</dbReference>
<evidence type="ECO:0000256" key="5">
    <source>
        <dbReference type="ARBA" id="ARBA00022833"/>
    </source>
</evidence>
<organism evidence="9 10">
    <name type="scientific">Candida oxycetoniae</name>
    <dbReference type="NCBI Taxonomy" id="497107"/>
    <lineage>
        <taxon>Eukaryota</taxon>
        <taxon>Fungi</taxon>
        <taxon>Dikarya</taxon>
        <taxon>Ascomycota</taxon>
        <taxon>Saccharomycotina</taxon>
        <taxon>Pichiomycetes</taxon>
        <taxon>Debaryomycetaceae</taxon>
        <taxon>Candida/Lodderomyces clade</taxon>
        <taxon>Candida</taxon>
    </lineage>
</organism>
<feature type="domain" description="RING-type" evidence="8">
    <location>
        <begin position="185"/>
        <end position="240"/>
    </location>
</feature>
<dbReference type="SMART" id="SM00184">
    <property type="entry name" value="RING"/>
    <property type="match status" value="1"/>
</dbReference>
<evidence type="ECO:0000256" key="6">
    <source>
        <dbReference type="PROSITE-ProRule" id="PRU00175"/>
    </source>
</evidence>
<keyword evidence="5" id="KW-0862">Zinc</keyword>
<sequence>MTSSSGSEMIELKSSALGPSSKQQSAPLSSSSSSSSSSQVHLEKKQYRNKKNGGTSHNANKERKYDHKNDSELTQLELQLRQGKKVNGSSRRNQISINHLLDFQSYEDSDEYNQKKQKNRSRRGSSNQKQRVLPPKLQLTGMKFINVNFKFVVDSRQSYRKQELDPNIPVDTENIISIIAPKSSCPICLSSDLVAPRMIISCGHIMCLKCVLSMLEHEVPKAKKKESAAVIEKYRECPLCFSIIRKSELKPVIVDDVDERFEVPKVHDEVVLTLMARDPQRTLSLPKLLRDTTHIEDFPNARDADLAPYSKIFKGDYQYLVELYEKEKENIVASHKKEMSLYGDETALVQRTLTHIDNEISSWTSKFATPPSKDAKPQKNENSTHHHHQHNQSFYYYETGFRASCTYVLSPLDMKVLKHTYERYENLPSSVVAKIENIRYEELTSATSMTKYKYLSHLPAGTQIGFLECFWENHQCVSPETWSTFKDDLVKRTQQSSKKFRKEERDKKRAENDAETELKNFYNDAMGSEKFEAMSIADIPLLPRSTTTTNNNNNNNNNNDDDTEAVDLQTTVWGTKIPKSNINENVPSGEDYDNNDDWGNADEFIREAKEKMMTMGRKKKNKKLVLLTL</sequence>
<feature type="region of interest" description="Disordered" evidence="7">
    <location>
        <begin position="364"/>
        <end position="389"/>
    </location>
</feature>
<feature type="region of interest" description="Disordered" evidence="7">
    <location>
        <begin position="108"/>
        <end position="133"/>
    </location>
</feature>
<dbReference type="InterPro" id="IPR017907">
    <property type="entry name" value="Znf_RING_CS"/>
</dbReference>
<dbReference type="GeneID" id="73381435"/>
<feature type="region of interest" description="Disordered" evidence="7">
    <location>
        <begin position="1"/>
        <end position="70"/>
    </location>
</feature>
<dbReference type="InterPro" id="IPR013083">
    <property type="entry name" value="Znf_RING/FYVE/PHD"/>
</dbReference>
<evidence type="ECO:0000256" key="7">
    <source>
        <dbReference type="SAM" id="MobiDB-lite"/>
    </source>
</evidence>
<proteinExistence type="predicted"/>
<dbReference type="GO" id="GO:0005737">
    <property type="term" value="C:cytoplasm"/>
    <property type="evidence" value="ECO:0007669"/>
    <property type="project" value="UniProtKB-SubCell"/>
</dbReference>
<gene>
    <name evidence="9" type="ORF">KGF56_003820</name>
</gene>
<dbReference type="PROSITE" id="PS00518">
    <property type="entry name" value="ZF_RING_1"/>
    <property type="match status" value="1"/>
</dbReference>
<evidence type="ECO:0000256" key="2">
    <source>
        <dbReference type="ARBA" id="ARBA00022490"/>
    </source>
</evidence>
<evidence type="ECO:0000313" key="9">
    <source>
        <dbReference type="EMBL" id="KAI3403399.2"/>
    </source>
</evidence>
<dbReference type="Gene3D" id="3.30.40.10">
    <property type="entry name" value="Zinc/RING finger domain, C3HC4 (zinc finger)"/>
    <property type="match status" value="1"/>
</dbReference>
<keyword evidence="2" id="KW-0963">Cytoplasm</keyword>
<dbReference type="Proteomes" id="UP001202479">
    <property type="component" value="Unassembled WGS sequence"/>
</dbReference>
<evidence type="ECO:0000256" key="3">
    <source>
        <dbReference type="ARBA" id="ARBA00022723"/>
    </source>
</evidence>
<dbReference type="InterPro" id="IPR018957">
    <property type="entry name" value="Znf_C3HC4_RING-type"/>
</dbReference>
<feature type="compositionally biased region" description="Low complexity" evidence="7">
    <location>
        <begin position="546"/>
        <end position="558"/>
    </location>
</feature>
<keyword evidence="10" id="KW-1185">Reference proteome</keyword>
<evidence type="ECO:0000313" key="10">
    <source>
        <dbReference type="Proteomes" id="UP001202479"/>
    </source>
</evidence>
<dbReference type="PROSITE" id="PS50089">
    <property type="entry name" value="ZF_RING_2"/>
    <property type="match status" value="1"/>
</dbReference>
<dbReference type="GO" id="GO:0000976">
    <property type="term" value="F:transcription cis-regulatory region binding"/>
    <property type="evidence" value="ECO:0007669"/>
    <property type="project" value="TreeGrafter"/>
</dbReference>
<feature type="compositionally biased region" description="Basic and acidic residues" evidence="7">
    <location>
        <begin position="501"/>
        <end position="512"/>
    </location>
</feature>
<feature type="compositionally biased region" description="Low complexity" evidence="7">
    <location>
        <begin position="20"/>
        <end position="39"/>
    </location>
</feature>
<dbReference type="GO" id="GO:0045944">
    <property type="term" value="P:positive regulation of transcription by RNA polymerase II"/>
    <property type="evidence" value="ECO:0007669"/>
    <property type="project" value="TreeGrafter"/>
</dbReference>
<dbReference type="PANTHER" id="PTHR12983">
    <property type="entry name" value="RING FINGER 10 FAMILY MEMBER"/>
    <property type="match status" value="1"/>
</dbReference>
<name>A0AAI9WWX6_9ASCO</name>
<evidence type="ECO:0000256" key="1">
    <source>
        <dbReference type="ARBA" id="ARBA00004496"/>
    </source>
</evidence>
<reference evidence="9" key="1">
    <citation type="journal article" date="2022" name="DNA Res.">
        <title>Genome analysis of five recently described species of the CUG-Ser clade uncovers Candida theae as a new hybrid lineage with pathogenic potential in the Candida parapsilosis species complex.</title>
        <authorList>
            <person name="Mixao V."/>
            <person name="Del Olmo V."/>
            <person name="Hegedusova E."/>
            <person name="Saus E."/>
            <person name="Pryszcz L."/>
            <person name="Cillingova A."/>
            <person name="Nosek J."/>
            <person name="Gabaldon T."/>
        </authorList>
    </citation>
    <scope>NUCLEOTIDE SEQUENCE</scope>
    <source>
        <strain evidence="9">CBS 10844</strain>
    </source>
</reference>
<feature type="compositionally biased region" description="Basic and acidic residues" evidence="7">
    <location>
        <begin position="373"/>
        <end position="384"/>
    </location>
</feature>
<dbReference type="InterPro" id="IPR001841">
    <property type="entry name" value="Znf_RING"/>
</dbReference>
<dbReference type="EMBL" id="JAHUZD010000127">
    <property type="protein sequence ID" value="KAI3403399.2"/>
    <property type="molecule type" value="Genomic_DNA"/>
</dbReference>